<dbReference type="SUPFAM" id="SSF54928">
    <property type="entry name" value="RNA-binding domain, RBD"/>
    <property type="match status" value="1"/>
</dbReference>
<protein>
    <recommendedName>
        <fullName evidence="1">Mei2-like C-terminal RNA recognition motif domain-containing protein</fullName>
    </recommendedName>
</protein>
<dbReference type="GO" id="GO:0003676">
    <property type="term" value="F:nucleic acid binding"/>
    <property type="evidence" value="ECO:0007669"/>
    <property type="project" value="InterPro"/>
</dbReference>
<dbReference type="EMBL" id="CAWUPB010001159">
    <property type="protein sequence ID" value="CAK7340163.1"/>
    <property type="molecule type" value="Genomic_DNA"/>
</dbReference>
<dbReference type="AlphaFoldDB" id="A0AAV1RX16"/>
<keyword evidence="3" id="KW-1185">Reference proteome</keyword>
<evidence type="ECO:0000259" key="1">
    <source>
        <dbReference type="Pfam" id="PF04059"/>
    </source>
</evidence>
<dbReference type="InterPro" id="IPR035979">
    <property type="entry name" value="RBD_domain_sf"/>
</dbReference>
<gene>
    <name evidence="2" type="ORF">DCAF_LOCUS15244</name>
</gene>
<organism evidence="2 3">
    <name type="scientific">Dovyalis caffra</name>
    <dbReference type="NCBI Taxonomy" id="77055"/>
    <lineage>
        <taxon>Eukaryota</taxon>
        <taxon>Viridiplantae</taxon>
        <taxon>Streptophyta</taxon>
        <taxon>Embryophyta</taxon>
        <taxon>Tracheophyta</taxon>
        <taxon>Spermatophyta</taxon>
        <taxon>Magnoliopsida</taxon>
        <taxon>eudicotyledons</taxon>
        <taxon>Gunneridae</taxon>
        <taxon>Pentapetalae</taxon>
        <taxon>rosids</taxon>
        <taxon>fabids</taxon>
        <taxon>Malpighiales</taxon>
        <taxon>Salicaceae</taxon>
        <taxon>Flacourtieae</taxon>
        <taxon>Dovyalis</taxon>
    </lineage>
</organism>
<dbReference type="InterPro" id="IPR007201">
    <property type="entry name" value="Mei2-like_Rrm_C"/>
</dbReference>
<comment type="caution">
    <text evidence="2">The sequence shown here is derived from an EMBL/GenBank/DDBJ whole genome shotgun (WGS) entry which is preliminary data.</text>
</comment>
<evidence type="ECO:0000313" key="3">
    <source>
        <dbReference type="Proteomes" id="UP001314170"/>
    </source>
</evidence>
<dbReference type="InterPro" id="IPR012677">
    <property type="entry name" value="Nucleotide-bd_a/b_plait_sf"/>
</dbReference>
<dbReference type="Proteomes" id="UP001314170">
    <property type="component" value="Unassembled WGS sequence"/>
</dbReference>
<dbReference type="Gene3D" id="3.30.70.330">
    <property type="match status" value="1"/>
</dbReference>
<sequence length="364" mass="41823">MASMFSTDQNSTSLNPEAPEFFPHNYLTINLKNDMVARNSHDDFVNYSHQYLPNSPFLSAINQNPSSYYCYYYTSGPSHPYPYYTDIDYQHPSNAQYCVTYSHDHDLLASTVMTKPSPISAVSAQTQMVQTQDEPKLDMQQVLTARVSTGSKKRGECSRYLNGSFKGSEGRYRGHEKKQAKKEYFRARSNGSNRNSGQKHPVLPHGQDTTVMIRNIPNKYTREMLMEFLDSHCMMENEKAKLQNSDSTKETLVSAFDFLYLPIDFRGGANKGYAFVNFTDARAAWKFYLSTNYQAWDVFQSLKIREITCARLQGKEQLVRHLGNSTFQCDSDEYLPVCFSPARDGSRRRVEQKTIESAIKDFFK</sequence>
<dbReference type="Pfam" id="PF04059">
    <property type="entry name" value="RRM_2"/>
    <property type="match status" value="1"/>
</dbReference>
<reference evidence="2 3" key="1">
    <citation type="submission" date="2024-01" db="EMBL/GenBank/DDBJ databases">
        <authorList>
            <person name="Waweru B."/>
        </authorList>
    </citation>
    <scope>NUCLEOTIDE SEQUENCE [LARGE SCALE GENOMIC DNA]</scope>
</reference>
<feature type="domain" description="Mei2-like C-terminal RNA recognition motif" evidence="1">
    <location>
        <begin position="209"/>
        <end position="322"/>
    </location>
</feature>
<name>A0AAV1RX16_9ROSI</name>
<proteinExistence type="predicted"/>
<evidence type="ECO:0000313" key="2">
    <source>
        <dbReference type="EMBL" id="CAK7340163.1"/>
    </source>
</evidence>
<accession>A0AAV1RX16</accession>